<sequence length="348" mass="39001">MASLRPITYVNGLATLPKSEPLDDQTHFTLLRKLGRGSWEPKLPRPNYYNLDRGVTLNASVPARPCSAIFIMAVSKHLWLYTTLLVLKFPMHVKGNLSNVLLPDDVRTLMKYLGLVMKECRRLKDAPELFSSPHLRQDFLARLAILTKELQGLQEIITANAAIDIKARKALPHVTPLEDDPSAGPLENAQEISTSLPLFYPDKINGKHPWNNWLDNSGMATTGWVAIQQKIPQIGDKMNRMKTLHLQALEDHFTDHELVVGTDEDAPGKIGKPGGAYEHMTWSAFATVANYNLGFNRGNKRPCDDMGIITLEELGNSVQLLYEDQNEGLSQSFPNNVPYFKFAVAYQP</sequence>
<comment type="caution">
    <text evidence="1">The sequence shown here is derived from an EMBL/GenBank/DDBJ whole genome shotgun (WGS) entry which is preliminary data.</text>
</comment>
<gene>
    <name evidence="1" type="ORF">PVAG01_08673</name>
</gene>
<evidence type="ECO:0000313" key="2">
    <source>
        <dbReference type="Proteomes" id="UP001629113"/>
    </source>
</evidence>
<dbReference type="Proteomes" id="UP001629113">
    <property type="component" value="Unassembled WGS sequence"/>
</dbReference>
<protein>
    <submittedName>
        <fullName evidence="1">Uncharacterized protein</fullName>
    </submittedName>
</protein>
<organism evidence="1 2">
    <name type="scientific">Phlyctema vagabunda</name>
    <dbReference type="NCBI Taxonomy" id="108571"/>
    <lineage>
        <taxon>Eukaryota</taxon>
        <taxon>Fungi</taxon>
        <taxon>Dikarya</taxon>
        <taxon>Ascomycota</taxon>
        <taxon>Pezizomycotina</taxon>
        <taxon>Leotiomycetes</taxon>
        <taxon>Helotiales</taxon>
        <taxon>Dermateaceae</taxon>
        <taxon>Phlyctema</taxon>
    </lineage>
</organism>
<keyword evidence="2" id="KW-1185">Reference proteome</keyword>
<name>A0ABR4PA30_9HELO</name>
<evidence type="ECO:0000313" key="1">
    <source>
        <dbReference type="EMBL" id="KAL3420174.1"/>
    </source>
</evidence>
<reference evidence="1 2" key="1">
    <citation type="submission" date="2024-06" db="EMBL/GenBank/DDBJ databases">
        <title>Complete genome of Phlyctema vagabunda strain 19-DSS-EL-015.</title>
        <authorList>
            <person name="Fiorenzani C."/>
        </authorList>
    </citation>
    <scope>NUCLEOTIDE SEQUENCE [LARGE SCALE GENOMIC DNA]</scope>
    <source>
        <strain evidence="1 2">19-DSS-EL-015</strain>
    </source>
</reference>
<accession>A0ABR4PA30</accession>
<dbReference type="EMBL" id="JBFCZG010000007">
    <property type="protein sequence ID" value="KAL3420174.1"/>
    <property type="molecule type" value="Genomic_DNA"/>
</dbReference>
<proteinExistence type="predicted"/>